<protein>
    <submittedName>
        <fullName evidence="1">Uncharacterized protein</fullName>
    </submittedName>
</protein>
<gene>
    <name evidence="1" type="ORF">CYMTET_14756</name>
</gene>
<accession>A0AAE0GFQ8</accession>
<reference evidence="1 2" key="1">
    <citation type="journal article" date="2015" name="Genome Biol. Evol.">
        <title>Comparative Genomics of a Bacterivorous Green Alga Reveals Evolutionary Causalities and Consequences of Phago-Mixotrophic Mode of Nutrition.</title>
        <authorList>
            <person name="Burns J.A."/>
            <person name="Paasch A."/>
            <person name="Narechania A."/>
            <person name="Kim E."/>
        </authorList>
    </citation>
    <scope>NUCLEOTIDE SEQUENCE [LARGE SCALE GENOMIC DNA]</scope>
    <source>
        <strain evidence="1 2">PLY_AMNH</strain>
    </source>
</reference>
<name>A0AAE0GFQ8_9CHLO</name>
<dbReference type="AlphaFoldDB" id="A0AAE0GFQ8"/>
<sequence>MVLGSRSPEPCHASVFEAVGTRPIPPPAISISRREIWCVCIISTVCTLAAFAYAGHLDDDDCGLCNSIAYSVNLRLQKHADLRNETDISYYVGSTCDHVGCAKKTAKCNKLLAKHSTALTARIRRYAQQTELVKWPQSNLLAVQRILCHDLAQVCPWDIYHDAGLHMEL</sequence>
<dbReference type="Proteomes" id="UP001190700">
    <property type="component" value="Unassembled WGS sequence"/>
</dbReference>
<evidence type="ECO:0000313" key="1">
    <source>
        <dbReference type="EMBL" id="KAK3277222.1"/>
    </source>
</evidence>
<comment type="caution">
    <text evidence="1">The sequence shown here is derived from an EMBL/GenBank/DDBJ whole genome shotgun (WGS) entry which is preliminary data.</text>
</comment>
<proteinExistence type="predicted"/>
<organism evidence="1 2">
    <name type="scientific">Cymbomonas tetramitiformis</name>
    <dbReference type="NCBI Taxonomy" id="36881"/>
    <lineage>
        <taxon>Eukaryota</taxon>
        <taxon>Viridiplantae</taxon>
        <taxon>Chlorophyta</taxon>
        <taxon>Pyramimonadophyceae</taxon>
        <taxon>Pyramimonadales</taxon>
        <taxon>Pyramimonadaceae</taxon>
        <taxon>Cymbomonas</taxon>
    </lineage>
</organism>
<evidence type="ECO:0000313" key="2">
    <source>
        <dbReference type="Proteomes" id="UP001190700"/>
    </source>
</evidence>
<dbReference type="EMBL" id="LGRX02006208">
    <property type="protein sequence ID" value="KAK3277222.1"/>
    <property type="molecule type" value="Genomic_DNA"/>
</dbReference>
<keyword evidence="2" id="KW-1185">Reference proteome</keyword>